<evidence type="ECO:0000256" key="5">
    <source>
        <dbReference type="ARBA" id="ARBA00022679"/>
    </source>
</evidence>
<dbReference type="SMART" id="SM00108">
    <property type="entry name" value="B_lectin"/>
    <property type="match status" value="3"/>
</dbReference>
<name>A0A443NUI2_9MAGN</name>
<dbReference type="PANTHER" id="PTHR47976">
    <property type="entry name" value="G-TYPE LECTIN S-RECEPTOR-LIKE SERINE/THREONINE-PROTEIN KINASE SD2-5"/>
    <property type="match status" value="1"/>
</dbReference>
<evidence type="ECO:0000256" key="18">
    <source>
        <dbReference type="ARBA" id="ARBA00048679"/>
    </source>
</evidence>
<comment type="catalytic activity">
    <reaction evidence="17">
        <text>L-threonyl-[protein] + ATP = O-phospho-L-threonyl-[protein] + ADP + H(+)</text>
        <dbReference type="Rhea" id="RHEA:46608"/>
        <dbReference type="Rhea" id="RHEA-COMP:11060"/>
        <dbReference type="Rhea" id="RHEA-COMP:11605"/>
        <dbReference type="ChEBI" id="CHEBI:15378"/>
        <dbReference type="ChEBI" id="CHEBI:30013"/>
        <dbReference type="ChEBI" id="CHEBI:30616"/>
        <dbReference type="ChEBI" id="CHEBI:61977"/>
        <dbReference type="ChEBI" id="CHEBI:456216"/>
        <dbReference type="EC" id="2.7.11.1"/>
    </reaction>
</comment>
<dbReference type="FunFam" id="1.10.510.10:FF:000237">
    <property type="entry name" value="G-type lectin S-receptor-like serine/threonine-protein kinase"/>
    <property type="match status" value="1"/>
</dbReference>
<dbReference type="InterPro" id="IPR011009">
    <property type="entry name" value="Kinase-like_dom_sf"/>
</dbReference>
<feature type="domain" description="Protein kinase" evidence="23">
    <location>
        <begin position="506"/>
        <end position="780"/>
    </location>
</feature>
<feature type="signal peptide" evidence="22">
    <location>
        <begin position="1"/>
        <end position="19"/>
    </location>
</feature>
<dbReference type="InterPro" id="IPR051343">
    <property type="entry name" value="G-type_lectin_kinases/EP1-like"/>
</dbReference>
<gene>
    <name evidence="25" type="ORF">CKAN_01088300</name>
</gene>
<evidence type="ECO:0000256" key="22">
    <source>
        <dbReference type="SAM" id="SignalP"/>
    </source>
</evidence>
<dbReference type="PANTHER" id="PTHR47976:SF27">
    <property type="entry name" value="RECEPTOR-LIKE SERINE_THREONINE-PROTEIN KINASE"/>
    <property type="match status" value="1"/>
</dbReference>
<sequence length="1259" mass="141065">MAIVLISLLFISVFSVSTTQPQQFNITLNSSLTPTNNTAWLSPSGRFSFGFYPQGNGFAVGVWLVGSSENRIVVWTANRDNQPVSDDAILLLTREGSLLLRSRGQDTPISDARAAASSASMLNTGNFVLYSSRFQIIWQTFDSPTDTLLAGQSLLTGGELFSSATETNHSTGRFRLKMQTDGNLVLYPVNTMDIAEESIWSTATQTQGFNVTLHLNNNGQIFMLNSSGYYIKNITASLNSINQAATMIIYRAILDFGGIFRLYSHTFDRNGNSTMIEEWPKTSSHCEVKGFCGINSYCTQNDSEADCSCPRGFDFVDPGKRFQGCVKNFIEEGCRGKKDNMTYDIDSIKNTLWENNPYSSPVVASEQECREACLQDCNCEAAFFKDRVCQKQKLPLRYGRKNLVDSTTSLIKFGIGNWASPDDKPKPMPPTQDSRSEKEQNKEIFIAGIALMACSLVITAISGFLIYRQRIRTYRLISETTHKRVDDMDEFSPRPFSYDELEKATNGFKEELGKGSFGTVYRGALSNGAQIVAVKRLDGVVEEGEREFRTEMNAIGRTHHRNLVRLLGFCADGPHRLLVYEYMSNGSLADLLFSPERRPNWNDRVRIAMDIARGIIYLHEDCETPIIHCDIKPQNILMDEFYRAKISDFGLAKLMKPDQTRTFTGVRGTRGYVAPEWHRNMPITVKVDVYSFGIMLLEIICCRRNVEMKAEDKEKILSYWVHDCFELGDFGKLVNYEEVDERMLEEMVKVGLWCIQDKPSLRPSMKNVLMMLEASAQSRITLNSALSPTTDPTLWRSPSGHFAFGFYPQGTDFAVGVWLVGPSGKKVIVWTANRDDSPVSANSSLLLRSNGGLVLQSGGKDKTISDIADSASFASMLDSGNFVLYNSDSQIIWGTFDSPTDTILGGQQLSNGKELLSSASEINCSSGRFRIKMQNDGHLVFYPIQTTDTAENSYWASGTNGQGNNVTLHLDNNGFMYLLNSTGSNIYNLTQGFDAQIQSTTTDIYRATLGVDGVFRLYLHQFEKDGSSTQLMKWSSTSQICEVKGLCGLNSYCVLNDTQPNCRCPPGFEFIDPSQQSLGCGRSFIAEDCIAKKEDVKYDMFNMSNTVWKDDPYATLSSVSQEGCRKKCLQDCRCEAALFKDRTCYKQKLPLQYWRRKLDDSMMAFVKFRTGTGGQGTEETPSRSKKELRKEILISGELRKLVDSEEVDMRRLERMVKVGLWCIQDEPSLRPSMKKVVLMLEGTVKIPTPPSPTSFLSAI</sequence>
<dbReference type="FunFam" id="2.90.10.10:FF:000026">
    <property type="entry name" value="Serine/threonine-protein kinase"/>
    <property type="match status" value="2"/>
</dbReference>
<organism evidence="25 26">
    <name type="scientific">Cinnamomum micranthum f. kanehirae</name>
    <dbReference type="NCBI Taxonomy" id="337451"/>
    <lineage>
        <taxon>Eukaryota</taxon>
        <taxon>Viridiplantae</taxon>
        <taxon>Streptophyta</taxon>
        <taxon>Embryophyta</taxon>
        <taxon>Tracheophyta</taxon>
        <taxon>Spermatophyta</taxon>
        <taxon>Magnoliopsida</taxon>
        <taxon>Magnoliidae</taxon>
        <taxon>Laurales</taxon>
        <taxon>Lauraceae</taxon>
        <taxon>Cinnamomum</taxon>
    </lineage>
</organism>
<dbReference type="Proteomes" id="UP000283530">
    <property type="component" value="Unassembled WGS sequence"/>
</dbReference>
<evidence type="ECO:0000256" key="8">
    <source>
        <dbReference type="ARBA" id="ARBA00022734"/>
    </source>
</evidence>
<dbReference type="CDD" id="cd00053">
    <property type="entry name" value="EGF"/>
    <property type="match status" value="1"/>
</dbReference>
<dbReference type="GO" id="GO:0030246">
    <property type="term" value="F:carbohydrate binding"/>
    <property type="evidence" value="ECO:0007669"/>
    <property type="project" value="UniProtKB-KW"/>
</dbReference>
<feature type="transmembrane region" description="Helical" evidence="21">
    <location>
        <begin position="444"/>
        <end position="467"/>
    </location>
</feature>
<dbReference type="SUPFAM" id="SSF51110">
    <property type="entry name" value="alpha-D-mannose-specific plant lectins"/>
    <property type="match status" value="4"/>
</dbReference>
<evidence type="ECO:0000259" key="24">
    <source>
        <dbReference type="PROSITE" id="PS50927"/>
    </source>
</evidence>
<dbReference type="GO" id="GO:0004674">
    <property type="term" value="F:protein serine/threonine kinase activity"/>
    <property type="evidence" value="ECO:0007669"/>
    <property type="project" value="UniProtKB-KW"/>
</dbReference>
<protein>
    <recommendedName>
        <fullName evidence="2">non-specific serine/threonine protein kinase</fullName>
        <ecNumber evidence="2">2.7.11.1</ecNumber>
    </recommendedName>
</protein>
<evidence type="ECO:0000256" key="4">
    <source>
        <dbReference type="ARBA" id="ARBA00022536"/>
    </source>
</evidence>
<evidence type="ECO:0000256" key="10">
    <source>
        <dbReference type="ARBA" id="ARBA00022777"/>
    </source>
</evidence>
<keyword evidence="6 21" id="KW-0812">Transmembrane</keyword>
<dbReference type="AlphaFoldDB" id="A0A443NUI2"/>
<feature type="domain" description="Bulb-type lectin" evidence="24">
    <location>
        <begin position="145"/>
        <end position="275"/>
    </location>
</feature>
<evidence type="ECO:0000256" key="15">
    <source>
        <dbReference type="ARBA" id="ARBA00023170"/>
    </source>
</evidence>
<evidence type="ECO:0000313" key="25">
    <source>
        <dbReference type="EMBL" id="RWR82171.1"/>
    </source>
</evidence>
<evidence type="ECO:0000256" key="6">
    <source>
        <dbReference type="ARBA" id="ARBA00022692"/>
    </source>
</evidence>
<dbReference type="InterPro" id="IPR008271">
    <property type="entry name" value="Ser/Thr_kinase_AS"/>
</dbReference>
<keyword evidence="8" id="KW-0430">Lectin</keyword>
<keyword evidence="5" id="KW-0808">Transferase</keyword>
<keyword evidence="3" id="KW-0723">Serine/threonine-protein kinase</keyword>
<dbReference type="PROSITE" id="PS00108">
    <property type="entry name" value="PROTEIN_KINASE_ST"/>
    <property type="match status" value="1"/>
</dbReference>
<keyword evidence="9 19" id="KW-0547">Nucleotide-binding</keyword>
<feature type="domain" description="Bulb-type lectin" evidence="24">
    <location>
        <begin position="25"/>
        <end position="142"/>
    </location>
</feature>
<evidence type="ECO:0000256" key="7">
    <source>
        <dbReference type="ARBA" id="ARBA00022729"/>
    </source>
</evidence>
<evidence type="ECO:0000256" key="16">
    <source>
        <dbReference type="ARBA" id="ARBA00023180"/>
    </source>
</evidence>
<evidence type="ECO:0000256" key="11">
    <source>
        <dbReference type="ARBA" id="ARBA00022840"/>
    </source>
</evidence>
<evidence type="ECO:0000256" key="17">
    <source>
        <dbReference type="ARBA" id="ARBA00047899"/>
    </source>
</evidence>
<keyword evidence="14" id="KW-1015">Disulfide bond</keyword>
<dbReference type="PROSITE" id="PS00107">
    <property type="entry name" value="PROTEIN_KINASE_ATP"/>
    <property type="match status" value="1"/>
</dbReference>
<evidence type="ECO:0000256" key="19">
    <source>
        <dbReference type="PROSITE-ProRule" id="PRU10141"/>
    </source>
</evidence>
<comment type="catalytic activity">
    <reaction evidence="18">
        <text>L-seryl-[protein] + ATP = O-phospho-L-seryl-[protein] + ADP + H(+)</text>
        <dbReference type="Rhea" id="RHEA:17989"/>
        <dbReference type="Rhea" id="RHEA-COMP:9863"/>
        <dbReference type="Rhea" id="RHEA-COMP:11604"/>
        <dbReference type="ChEBI" id="CHEBI:15378"/>
        <dbReference type="ChEBI" id="CHEBI:29999"/>
        <dbReference type="ChEBI" id="CHEBI:30616"/>
        <dbReference type="ChEBI" id="CHEBI:83421"/>
        <dbReference type="ChEBI" id="CHEBI:456216"/>
        <dbReference type="EC" id="2.7.11.1"/>
    </reaction>
</comment>
<dbReference type="InterPro" id="IPR036426">
    <property type="entry name" value="Bulb-type_lectin_dom_sf"/>
</dbReference>
<evidence type="ECO:0000256" key="13">
    <source>
        <dbReference type="ARBA" id="ARBA00023136"/>
    </source>
</evidence>
<evidence type="ECO:0000256" key="1">
    <source>
        <dbReference type="ARBA" id="ARBA00004479"/>
    </source>
</evidence>
<comment type="subcellular location">
    <subcellularLocation>
        <location evidence="1">Membrane</location>
        <topology evidence="1">Single-pass type I membrane protein</topology>
    </subcellularLocation>
</comment>
<evidence type="ECO:0000256" key="2">
    <source>
        <dbReference type="ARBA" id="ARBA00012513"/>
    </source>
</evidence>
<dbReference type="Pfam" id="PF01453">
    <property type="entry name" value="B_lectin"/>
    <property type="match status" value="2"/>
</dbReference>
<evidence type="ECO:0000256" key="21">
    <source>
        <dbReference type="SAM" id="Phobius"/>
    </source>
</evidence>
<feature type="domain" description="Bulb-type lectin" evidence="24">
    <location>
        <begin position="779"/>
        <end position="897"/>
    </location>
</feature>
<evidence type="ECO:0000259" key="23">
    <source>
        <dbReference type="PROSITE" id="PS50011"/>
    </source>
</evidence>
<keyword evidence="12 21" id="KW-1133">Transmembrane helix</keyword>
<keyword evidence="13 21" id="KW-0472">Membrane</keyword>
<dbReference type="InterPro" id="IPR000719">
    <property type="entry name" value="Prot_kinase_dom"/>
</dbReference>
<feature type="region of interest" description="Disordered" evidence="20">
    <location>
        <begin position="416"/>
        <end position="438"/>
    </location>
</feature>
<evidence type="ECO:0000256" key="14">
    <source>
        <dbReference type="ARBA" id="ARBA00023157"/>
    </source>
</evidence>
<evidence type="ECO:0000256" key="20">
    <source>
        <dbReference type="SAM" id="MobiDB-lite"/>
    </source>
</evidence>
<dbReference type="Gene3D" id="1.10.510.10">
    <property type="entry name" value="Transferase(Phosphotransferase) domain 1"/>
    <property type="match status" value="2"/>
</dbReference>
<dbReference type="FunFam" id="3.30.200.20:FF:000059">
    <property type="entry name" value="S-receptor-like serine/threonine-protein kinase"/>
    <property type="match status" value="1"/>
</dbReference>
<dbReference type="STRING" id="337451.A0A443NUI2"/>
<dbReference type="PROSITE" id="PS50011">
    <property type="entry name" value="PROTEIN_KINASE_DOM"/>
    <property type="match status" value="1"/>
</dbReference>
<dbReference type="GO" id="GO:0016020">
    <property type="term" value="C:membrane"/>
    <property type="evidence" value="ECO:0007669"/>
    <property type="project" value="UniProtKB-SubCell"/>
</dbReference>
<dbReference type="InterPro" id="IPR001480">
    <property type="entry name" value="Bulb-type_lectin_dom"/>
</dbReference>
<accession>A0A443NUI2</accession>
<keyword evidence="4" id="KW-0245">EGF-like domain</keyword>
<dbReference type="EC" id="2.7.11.1" evidence="2"/>
<evidence type="ECO:0000256" key="9">
    <source>
        <dbReference type="ARBA" id="ARBA00022741"/>
    </source>
</evidence>
<reference evidence="25 26" key="1">
    <citation type="journal article" date="2019" name="Nat. Plants">
        <title>Stout camphor tree genome fills gaps in understanding of flowering plant genome evolution.</title>
        <authorList>
            <person name="Chaw S.M."/>
            <person name="Liu Y.C."/>
            <person name="Wu Y.W."/>
            <person name="Wang H.Y."/>
            <person name="Lin C.I."/>
            <person name="Wu C.S."/>
            <person name="Ke H.M."/>
            <person name="Chang L.Y."/>
            <person name="Hsu C.Y."/>
            <person name="Yang H.T."/>
            <person name="Sudianto E."/>
            <person name="Hsu M.H."/>
            <person name="Wu K.P."/>
            <person name="Wang L.N."/>
            <person name="Leebens-Mack J.H."/>
            <person name="Tsai I.J."/>
        </authorList>
    </citation>
    <scope>NUCLEOTIDE SEQUENCE [LARGE SCALE GENOMIC DNA]</scope>
    <source>
        <strain evidence="26">cv. Chaw 1501</strain>
        <tissue evidence="25">Young leaves</tissue>
    </source>
</reference>
<dbReference type="PROSITE" id="PS50927">
    <property type="entry name" value="BULB_LECTIN"/>
    <property type="match status" value="4"/>
</dbReference>
<feature type="binding site" evidence="19">
    <location>
        <position position="535"/>
    </location>
    <ligand>
        <name>ATP</name>
        <dbReference type="ChEBI" id="CHEBI:30616"/>
    </ligand>
</feature>
<comment type="caution">
    <text evidence="25">The sequence shown here is derived from an EMBL/GenBank/DDBJ whole genome shotgun (WGS) entry which is preliminary data.</text>
</comment>
<keyword evidence="16" id="KW-0325">Glycoprotein</keyword>
<keyword evidence="11 19" id="KW-0067">ATP-binding</keyword>
<keyword evidence="7 22" id="KW-0732">Signal</keyword>
<dbReference type="Gene3D" id="2.90.10.10">
    <property type="entry name" value="Bulb-type lectin domain"/>
    <property type="match status" value="4"/>
</dbReference>
<feature type="domain" description="Bulb-type lectin" evidence="24">
    <location>
        <begin position="900"/>
        <end position="1030"/>
    </location>
</feature>
<dbReference type="OrthoDB" id="5857966at2759"/>
<dbReference type="SUPFAM" id="SSF56112">
    <property type="entry name" value="Protein kinase-like (PK-like)"/>
    <property type="match status" value="1"/>
</dbReference>
<evidence type="ECO:0000256" key="3">
    <source>
        <dbReference type="ARBA" id="ARBA00022527"/>
    </source>
</evidence>
<evidence type="ECO:0000313" key="26">
    <source>
        <dbReference type="Proteomes" id="UP000283530"/>
    </source>
</evidence>
<proteinExistence type="predicted"/>
<feature type="chain" id="PRO_5018983399" description="non-specific serine/threonine protein kinase" evidence="22">
    <location>
        <begin position="20"/>
        <end position="1259"/>
    </location>
</feature>
<dbReference type="CDD" id="cd14066">
    <property type="entry name" value="STKc_IRAK"/>
    <property type="match status" value="1"/>
</dbReference>
<dbReference type="Pfam" id="PF00069">
    <property type="entry name" value="Pkinase"/>
    <property type="match status" value="1"/>
</dbReference>
<dbReference type="EMBL" id="QPKB01000004">
    <property type="protein sequence ID" value="RWR82171.1"/>
    <property type="molecule type" value="Genomic_DNA"/>
</dbReference>
<dbReference type="SMART" id="SM00220">
    <property type="entry name" value="S_TKc"/>
    <property type="match status" value="1"/>
</dbReference>
<keyword evidence="15" id="KW-0675">Receptor</keyword>
<evidence type="ECO:0000256" key="12">
    <source>
        <dbReference type="ARBA" id="ARBA00022989"/>
    </source>
</evidence>
<keyword evidence="10 25" id="KW-0418">Kinase</keyword>
<dbReference type="Gene3D" id="3.30.200.20">
    <property type="entry name" value="Phosphorylase Kinase, domain 1"/>
    <property type="match status" value="1"/>
</dbReference>
<dbReference type="GO" id="GO:0005524">
    <property type="term" value="F:ATP binding"/>
    <property type="evidence" value="ECO:0007669"/>
    <property type="project" value="UniProtKB-UniRule"/>
</dbReference>
<keyword evidence="26" id="KW-1185">Reference proteome</keyword>
<dbReference type="InterPro" id="IPR017441">
    <property type="entry name" value="Protein_kinase_ATP_BS"/>
</dbReference>